<dbReference type="GO" id="GO:0004497">
    <property type="term" value="F:monooxygenase activity"/>
    <property type="evidence" value="ECO:0007669"/>
    <property type="project" value="UniProtKB-KW"/>
</dbReference>
<keyword evidence="5" id="KW-0496">Mitochondrion</keyword>
<protein>
    <recommendedName>
        <fullName evidence="3">FAD-binding domain-containing protein</fullName>
    </recommendedName>
</protein>
<dbReference type="EMBL" id="OVEO01000007">
    <property type="protein sequence ID" value="SPQ97459.1"/>
    <property type="molecule type" value="Genomic_DNA"/>
</dbReference>
<dbReference type="PANTHER" id="PTHR13789">
    <property type="entry name" value="MONOOXYGENASE"/>
    <property type="match status" value="1"/>
</dbReference>
<proteinExistence type="predicted"/>
<evidence type="ECO:0000256" key="2">
    <source>
        <dbReference type="ARBA" id="ARBA00023033"/>
    </source>
</evidence>
<dbReference type="Pfam" id="PF01494">
    <property type="entry name" value="FAD_binding_3"/>
    <property type="match status" value="1"/>
</dbReference>
<dbReference type="Proteomes" id="UP000039324">
    <property type="component" value="Unassembled WGS sequence"/>
</dbReference>
<dbReference type="AlphaFoldDB" id="A0A0G4IWI5"/>
<keyword evidence="2" id="KW-0503">Monooxygenase</keyword>
<evidence type="ECO:0000259" key="3">
    <source>
        <dbReference type="Pfam" id="PF01494"/>
    </source>
</evidence>
<dbReference type="PANTHER" id="PTHR13789:SF309">
    <property type="entry name" value="PUTATIVE (AFU_ORTHOLOGUE AFUA_6G14510)-RELATED"/>
    <property type="match status" value="1"/>
</dbReference>
<dbReference type="SUPFAM" id="SSF51905">
    <property type="entry name" value="FAD/NAD(P)-binding domain"/>
    <property type="match status" value="1"/>
</dbReference>
<organism evidence="4 6">
    <name type="scientific">Plasmodiophora brassicae</name>
    <name type="common">Clubroot disease agent</name>
    <dbReference type="NCBI Taxonomy" id="37360"/>
    <lineage>
        <taxon>Eukaryota</taxon>
        <taxon>Sar</taxon>
        <taxon>Rhizaria</taxon>
        <taxon>Endomyxa</taxon>
        <taxon>Phytomyxea</taxon>
        <taxon>Plasmodiophorida</taxon>
        <taxon>Plasmodiophoridae</taxon>
        <taxon>Plasmodiophora</taxon>
    </lineage>
</organism>
<dbReference type="GO" id="GO:0071949">
    <property type="term" value="F:FAD binding"/>
    <property type="evidence" value="ECO:0007669"/>
    <property type="project" value="InterPro"/>
</dbReference>
<sequence length="399" mass="45088">MSKPLLNIAGRLHRRRRHCESRVAIIGAGLPGLAAATLLRRNLNCRVTVFEQHADADDADRRAAFVHGSRVYVTPRMRRALESCDIGYRRHIVETRPATYLDWDAVDMFSDADREYRAERAPQIVARAIAADLRQRIDDDALRVRYGVRVAADDLVVNRDRTISVLGDDYDLLLGCDGRRSIVRPLVTPLQQAERDPSMRRVIFDVPVAACEDAVSEDIGFVGSKMVVHVSLLEHDGQDRLRVTMTFPIGSAAALGDPIDAFRKRVKMSQSAVLRGIPDHVDNRTRVEVHNLVDRDWPVMTSTFYWPIALLGDALRQMVPYHDELSSLALEDAVQVCNAYRQSSRRDVHEYWQAVEPPARVWIEQARSNMEFMHAKAATDKLVELHGALLECAESPRNV</sequence>
<evidence type="ECO:0000256" key="1">
    <source>
        <dbReference type="ARBA" id="ARBA00023002"/>
    </source>
</evidence>
<evidence type="ECO:0000313" key="7">
    <source>
        <dbReference type="Proteomes" id="UP000290189"/>
    </source>
</evidence>
<gene>
    <name evidence="4" type="ORF">PBRA_001357</name>
    <name evidence="5" type="ORF">PLBR_LOCUS4674</name>
</gene>
<dbReference type="InterPro" id="IPR002938">
    <property type="entry name" value="FAD-bd"/>
</dbReference>
<dbReference type="Proteomes" id="UP000290189">
    <property type="component" value="Unassembled WGS sequence"/>
</dbReference>
<dbReference type="PRINTS" id="PR00420">
    <property type="entry name" value="RNGMNOXGNASE"/>
</dbReference>
<dbReference type="EMBL" id="CDSF01000090">
    <property type="protein sequence ID" value="CEO99451.1"/>
    <property type="molecule type" value="Genomic_DNA"/>
</dbReference>
<keyword evidence="6" id="KW-1185">Reference proteome</keyword>
<evidence type="ECO:0000313" key="6">
    <source>
        <dbReference type="Proteomes" id="UP000039324"/>
    </source>
</evidence>
<dbReference type="InterPro" id="IPR036188">
    <property type="entry name" value="FAD/NAD-bd_sf"/>
</dbReference>
<accession>A0A0G4IWI5</accession>
<evidence type="ECO:0000313" key="4">
    <source>
        <dbReference type="EMBL" id="CEO99451.1"/>
    </source>
</evidence>
<feature type="domain" description="FAD-binding" evidence="3">
    <location>
        <begin position="21"/>
        <end position="337"/>
    </location>
</feature>
<evidence type="ECO:0000313" key="5">
    <source>
        <dbReference type="EMBL" id="SPQ97459.1"/>
    </source>
</evidence>
<reference evidence="4 6" key="1">
    <citation type="submission" date="2015-02" db="EMBL/GenBank/DDBJ databases">
        <authorList>
            <person name="Chooi Y.-H."/>
        </authorList>
    </citation>
    <scope>NUCLEOTIDE SEQUENCE [LARGE SCALE GENOMIC DNA]</scope>
    <source>
        <strain evidence="4">E3</strain>
    </source>
</reference>
<reference evidence="5 7" key="2">
    <citation type="submission" date="2018-03" db="EMBL/GenBank/DDBJ databases">
        <authorList>
            <person name="Fogelqvist J."/>
        </authorList>
    </citation>
    <scope>NUCLEOTIDE SEQUENCE [LARGE SCALE GENOMIC DNA]</scope>
</reference>
<keyword evidence="1" id="KW-0560">Oxidoreductase</keyword>
<dbReference type="InterPro" id="IPR050493">
    <property type="entry name" value="FAD-dep_Monooxygenase_BioMet"/>
</dbReference>
<name>A0A0G4IWI5_PLABS</name>
<geneLocation type="mitochondrion" evidence="5"/>
<dbReference type="Gene3D" id="3.50.50.60">
    <property type="entry name" value="FAD/NAD(P)-binding domain"/>
    <property type="match status" value="1"/>
</dbReference>